<gene>
    <name evidence="2" type="ORF">D9O36_11645</name>
</gene>
<evidence type="ECO:0000259" key="1">
    <source>
        <dbReference type="Pfam" id="PF13648"/>
    </source>
</evidence>
<evidence type="ECO:0000313" key="2">
    <source>
        <dbReference type="EMBL" id="MUH36495.1"/>
    </source>
</evidence>
<dbReference type="Proteomes" id="UP000540519">
    <property type="component" value="Unassembled WGS sequence"/>
</dbReference>
<name>A0A7X2ZU77_9FLAO</name>
<comment type="caution">
    <text evidence="2">The sequence shown here is derived from an EMBL/GenBank/DDBJ whole genome shotgun (WGS) entry which is preliminary data.</text>
</comment>
<dbReference type="Pfam" id="PF13648">
    <property type="entry name" value="Lipocalin_4"/>
    <property type="match status" value="1"/>
</dbReference>
<dbReference type="EMBL" id="RCNR01000020">
    <property type="protein sequence ID" value="MUH36495.1"/>
    <property type="molecule type" value="Genomic_DNA"/>
</dbReference>
<protein>
    <recommendedName>
        <fullName evidence="1">Lipocalin-like domain-containing protein</fullName>
    </recommendedName>
</protein>
<dbReference type="RefSeq" id="WP_155600043.1">
    <property type="nucleotide sequence ID" value="NZ_RCNR01000020.1"/>
</dbReference>
<dbReference type="AlphaFoldDB" id="A0A7X2ZU77"/>
<dbReference type="OrthoDB" id="1163617at2"/>
<feature type="domain" description="Lipocalin-like" evidence="1">
    <location>
        <begin position="32"/>
        <end position="125"/>
    </location>
</feature>
<organism evidence="2 3">
    <name type="scientific">Zobellia amurskyensis</name>
    <dbReference type="NCBI Taxonomy" id="248905"/>
    <lineage>
        <taxon>Bacteria</taxon>
        <taxon>Pseudomonadati</taxon>
        <taxon>Bacteroidota</taxon>
        <taxon>Flavobacteriia</taxon>
        <taxon>Flavobacteriales</taxon>
        <taxon>Flavobacteriaceae</taxon>
        <taxon>Zobellia</taxon>
    </lineage>
</organism>
<sequence length="145" mass="15997">MKKVFILCSAMALGLFSSCSDDDSSDSPEDALIGSWQLTAEFENGEAYQLDACDLEETIIFKSGGTYEFIDYDPSQENENECVVDSDGAESGTWSMDSEGKLSITESGDDVETLEYSISGNQLTFISEDEYEGETDVYKTVYVKK</sequence>
<dbReference type="InterPro" id="IPR024311">
    <property type="entry name" value="Lipocalin-like"/>
</dbReference>
<keyword evidence="3" id="KW-1185">Reference proteome</keyword>
<dbReference type="PROSITE" id="PS51257">
    <property type="entry name" value="PROKAR_LIPOPROTEIN"/>
    <property type="match status" value="1"/>
</dbReference>
<reference evidence="2 3" key="1">
    <citation type="journal article" date="2019" name="Mar. Drugs">
        <title>Comparative Genomics and CAZyme Genome Repertoires of Marine Zobellia amurskyensis KMM 3526(T) and Zobellia laminariae KMM 3676(T).</title>
        <authorList>
            <person name="Chernysheva N."/>
            <person name="Bystritskaya E."/>
            <person name="Stenkova A."/>
            <person name="Golovkin I."/>
            <person name="Nedashkovskaya O."/>
            <person name="Isaeva M."/>
        </authorList>
    </citation>
    <scope>NUCLEOTIDE SEQUENCE [LARGE SCALE GENOMIC DNA]</scope>
    <source>
        <strain evidence="2 3">KMM 3526</strain>
    </source>
</reference>
<accession>A0A7X2ZU77</accession>
<evidence type="ECO:0000313" key="3">
    <source>
        <dbReference type="Proteomes" id="UP000540519"/>
    </source>
</evidence>
<proteinExistence type="predicted"/>